<evidence type="ECO:0000313" key="2">
    <source>
        <dbReference type="EMBL" id="CAF0983275.1"/>
    </source>
</evidence>
<evidence type="ECO:0000313" key="4">
    <source>
        <dbReference type="EMBL" id="CAF3755687.1"/>
    </source>
</evidence>
<dbReference type="Proteomes" id="UP000682733">
    <property type="component" value="Unassembled WGS sequence"/>
</dbReference>
<evidence type="ECO:0000313" key="6">
    <source>
        <dbReference type="Proteomes" id="UP000663829"/>
    </source>
</evidence>
<feature type="region of interest" description="Disordered" evidence="1">
    <location>
        <begin position="1"/>
        <end position="34"/>
    </location>
</feature>
<comment type="caution">
    <text evidence="2">The sequence shown here is derived from an EMBL/GenBank/DDBJ whole genome shotgun (WGS) entry which is preliminary data.</text>
</comment>
<dbReference type="Proteomes" id="UP000677228">
    <property type="component" value="Unassembled WGS sequence"/>
</dbReference>
<reference evidence="2" key="1">
    <citation type="submission" date="2021-02" db="EMBL/GenBank/DDBJ databases">
        <authorList>
            <person name="Nowell W R."/>
        </authorList>
    </citation>
    <scope>NUCLEOTIDE SEQUENCE</scope>
</reference>
<protein>
    <submittedName>
        <fullName evidence="2">Uncharacterized protein</fullName>
    </submittedName>
</protein>
<dbReference type="EMBL" id="CAJNOQ010002871">
    <property type="protein sequence ID" value="CAF0983275.1"/>
    <property type="molecule type" value="Genomic_DNA"/>
</dbReference>
<gene>
    <name evidence="2" type="ORF">GPM918_LOCUS12864</name>
    <name evidence="3" type="ORF">OVA965_LOCUS19676</name>
    <name evidence="4" type="ORF">SRO942_LOCUS12864</name>
    <name evidence="5" type="ORF">TMI583_LOCUS19798</name>
</gene>
<evidence type="ECO:0000313" key="5">
    <source>
        <dbReference type="EMBL" id="CAF3875266.1"/>
    </source>
</evidence>
<name>A0A814FQ97_9BILA</name>
<dbReference type="EMBL" id="CAJOBC010002871">
    <property type="protein sequence ID" value="CAF3755687.1"/>
    <property type="molecule type" value="Genomic_DNA"/>
</dbReference>
<organism evidence="2 6">
    <name type="scientific">Didymodactylos carnosus</name>
    <dbReference type="NCBI Taxonomy" id="1234261"/>
    <lineage>
        <taxon>Eukaryota</taxon>
        <taxon>Metazoa</taxon>
        <taxon>Spiralia</taxon>
        <taxon>Gnathifera</taxon>
        <taxon>Rotifera</taxon>
        <taxon>Eurotatoria</taxon>
        <taxon>Bdelloidea</taxon>
        <taxon>Philodinida</taxon>
        <taxon>Philodinidae</taxon>
        <taxon>Didymodactylos</taxon>
    </lineage>
</organism>
<dbReference type="EMBL" id="CAJNOK010010203">
    <property type="protein sequence ID" value="CAF1109096.1"/>
    <property type="molecule type" value="Genomic_DNA"/>
</dbReference>
<proteinExistence type="predicted"/>
<feature type="region of interest" description="Disordered" evidence="1">
    <location>
        <begin position="371"/>
        <end position="421"/>
    </location>
</feature>
<feature type="compositionally biased region" description="Polar residues" evidence="1">
    <location>
        <begin position="391"/>
        <end position="403"/>
    </location>
</feature>
<evidence type="ECO:0000256" key="1">
    <source>
        <dbReference type="SAM" id="MobiDB-lite"/>
    </source>
</evidence>
<dbReference type="EMBL" id="CAJOBA010012464">
    <property type="protein sequence ID" value="CAF3875266.1"/>
    <property type="molecule type" value="Genomic_DNA"/>
</dbReference>
<accession>A0A814FQ97</accession>
<dbReference type="OrthoDB" id="10009048at2759"/>
<keyword evidence="6" id="KW-1185">Reference proteome</keyword>
<dbReference type="AlphaFoldDB" id="A0A814FQ97"/>
<dbReference type="Proteomes" id="UP000681722">
    <property type="component" value="Unassembled WGS sequence"/>
</dbReference>
<evidence type="ECO:0000313" key="3">
    <source>
        <dbReference type="EMBL" id="CAF1109096.1"/>
    </source>
</evidence>
<dbReference type="Proteomes" id="UP000663829">
    <property type="component" value="Unassembled WGS sequence"/>
</dbReference>
<feature type="compositionally biased region" description="Low complexity" evidence="1">
    <location>
        <begin position="378"/>
        <end position="390"/>
    </location>
</feature>
<sequence>MSNYNYNRRPRPQLYRSPLQELDARNKRYTPKNVDRNNHYQKLCEQGKCKKFQQPSYSHYCIHHETELNTLDELIDQARQTIDFTIDTENDIKTQHPALIQIEFVHVNRPSIVIIIEVQHLPPQTSPEFIKIKQLCSIIYASTNRWYSWVDALDELSKFRQFNLFDSVDHSVMYNIQDDFKGWYNRVYPRTPDHKYAPNDKYSLQFAIYHVFNQWLDERMTLSEWSCGIDLALETYIPTGLVGRDREQYIRGAKEIRPLLERYALNDCFAVTKLIFPVLYSWSLQQVNDYEASMMSLVLSLQPPQLMELEAISDDEETVVHVRNEPPSELATISDNNDQQQSVVYVRNEPPIPLLQQPQLTSSQYELILSDDEPLPPSSSSSSSHHLTSSNCPTSSRTVCITQHRNKSDQQKRNRKYNTQRRAKRYRHEVIRHIYHLFNISKIKRILRSMNINYTNFNIVSHTLFIGLKDEHVQEQVEQMLHERMFTEQHYRRLYA</sequence>